<evidence type="ECO:0000256" key="6">
    <source>
        <dbReference type="ARBA" id="ARBA00022840"/>
    </source>
</evidence>
<comment type="subcellular location">
    <subcellularLocation>
        <location evidence="8">Cytoplasm</location>
    </subcellularLocation>
</comment>
<feature type="active site" description="Proton donor" evidence="8">
    <location>
        <position position="56"/>
    </location>
</feature>
<dbReference type="GO" id="GO:0004592">
    <property type="term" value="F:pantoate-beta-alanine ligase activity"/>
    <property type="evidence" value="ECO:0007669"/>
    <property type="project" value="UniProtKB-UniRule"/>
</dbReference>
<feature type="binding site" evidence="8">
    <location>
        <begin position="203"/>
        <end position="206"/>
    </location>
    <ligand>
        <name>ATP</name>
        <dbReference type="ChEBI" id="CHEBI:30616"/>
    </ligand>
</feature>
<dbReference type="Gene3D" id="3.40.50.620">
    <property type="entry name" value="HUPs"/>
    <property type="match status" value="1"/>
</dbReference>
<keyword evidence="4 8" id="KW-0566">Pantothenate biosynthesis</keyword>
<dbReference type="PANTHER" id="PTHR21299">
    <property type="entry name" value="CYTIDYLATE KINASE/PANTOATE-BETA-ALANINE LIGASE"/>
    <property type="match status" value="1"/>
</dbReference>
<dbReference type="InterPro" id="IPR014729">
    <property type="entry name" value="Rossmann-like_a/b/a_fold"/>
</dbReference>
<evidence type="ECO:0000256" key="3">
    <source>
        <dbReference type="ARBA" id="ARBA00022598"/>
    </source>
</evidence>
<evidence type="ECO:0000256" key="1">
    <source>
        <dbReference type="ARBA" id="ARBA00004990"/>
    </source>
</evidence>
<dbReference type="InterPro" id="IPR042176">
    <property type="entry name" value="Pantoate_ligase_C"/>
</dbReference>
<comment type="similarity">
    <text evidence="2 8">Belongs to the pantothenate synthetase family.</text>
</comment>
<dbReference type="GO" id="GO:0015940">
    <property type="term" value="P:pantothenate biosynthetic process"/>
    <property type="evidence" value="ECO:0007669"/>
    <property type="project" value="UniProtKB-UniRule"/>
</dbReference>
<dbReference type="Gene3D" id="3.30.1300.10">
    <property type="entry name" value="Pantoate-beta-alanine ligase, C-terminal domain"/>
    <property type="match status" value="1"/>
</dbReference>
<dbReference type="EMBL" id="BKCN01000003">
    <property type="protein sequence ID" value="GER03274.1"/>
    <property type="molecule type" value="Genomic_DNA"/>
</dbReference>
<dbReference type="Pfam" id="PF02569">
    <property type="entry name" value="Pantoate_ligase"/>
    <property type="match status" value="1"/>
</dbReference>
<keyword evidence="3 8" id="KW-0436">Ligase</keyword>
<proteinExistence type="inferred from homology"/>
<feature type="binding site" evidence="8">
    <location>
        <begin position="166"/>
        <end position="169"/>
    </location>
    <ligand>
        <name>ATP</name>
        <dbReference type="ChEBI" id="CHEBI:30616"/>
    </ligand>
</feature>
<dbReference type="NCBIfam" id="TIGR00018">
    <property type="entry name" value="panC"/>
    <property type="match status" value="1"/>
</dbReference>
<dbReference type="SUPFAM" id="SSF52374">
    <property type="entry name" value="Nucleotidylyl transferase"/>
    <property type="match status" value="1"/>
</dbReference>
<dbReference type="Proteomes" id="UP000324996">
    <property type="component" value="Unassembled WGS sequence"/>
</dbReference>
<feature type="binding site" evidence="8">
    <location>
        <position position="172"/>
    </location>
    <ligand>
        <name>(R)-pantoate</name>
        <dbReference type="ChEBI" id="CHEBI:15980"/>
    </ligand>
</feature>
<reference evidence="9 10" key="1">
    <citation type="submission" date="2019-09" db="EMBL/GenBank/DDBJ databases">
        <title>NBRP : Genome information of microbial organism related human and environment.</title>
        <authorList>
            <person name="Hattori M."/>
            <person name="Oshima K."/>
            <person name="Inaba H."/>
            <person name="Suda W."/>
            <person name="Sakamoto M."/>
            <person name="Iino T."/>
            <person name="Kitahara M."/>
            <person name="Oshida Y."/>
            <person name="Iida T."/>
            <person name="Kudo T."/>
            <person name="Itoh T."/>
            <person name="Ohkuma M."/>
        </authorList>
    </citation>
    <scope>NUCLEOTIDE SEQUENCE [LARGE SCALE GENOMIC DNA]</scope>
    <source>
        <strain evidence="9 10">Q-1</strain>
    </source>
</reference>
<comment type="pathway">
    <text evidence="1 8">Cofactor biosynthesis; (R)-pantothenate biosynthesis; (R)-pantothenate from (R)-pantoate and beta-alanine: step 1/1.</text>
</comment>
<comment type="miscellaneous">
    <text evidence="8">The reaction proceeds by a bi uni uni bi ping pong mechanism.</text>
</comment>
<dbReference type="GO" id="GO:0005524">
    <property type="term" value="F:ATP binding"/>
    <property type="evidence" value="ECO:0007669"/>
    <property type="project" value="UniProtKB-KW"/>
</dbReference>
<dbReference type="UniPathway" id="UPA00028">
    <property type="reaction ID" value="UER00005"/>
</dbReference>
<sequence length="301" mass="32324">MSMDPLMSAISQINSPENPMDVVRSIADLRDRVGDWKAKGLKVGLVPTMGALHEGHLSLVRRLAQDVDRVIVSIFVNPAQFGPQEDFAAYPRQEALDCLRLQGTPADLVYAPAADVMYPPGFLTSVRVGRITDDLEGAVRPGHFDGVATVVLKLFTQSGCDAAIFGEKDYQQLVMIRHMVRNLDLPVEILGGAIVREADGLAASSRNVYLSAPQRKIAGKLNVILADLRAKALAGAGAGADLGALEQMGTRALIDAGFDRVDYVSFRDAQSLETITTLNAPARLLAVARLGPTRLLDNLAI</sequence>
<gene>
    <name evidence="8 9" type="primary">panC</name>
    <name evidence="9" type="ORF">JCM17846_09560</name>
</gene>
<evidence type="ECO:0000256" key="7">
    <source>
        <dbReference type="ARBA" id="ARBA00048258"/>
    </source>
</evidence>
<feature type="binding site" evidence="8">
    <location>
        <position position="80"/>
    </location>
    <ligand>
        <name>beta-alanine</name>
        <dbReference type="ChEBI" id="CHEBI:57966"/>
    </ligand>
</feature>
<dbReference type="PANTHER" id="PTHR21299:SF1">
    <property type="entry name" value="PANTOATE--BETA-ALANINE LIGASE"/>
    <property type="match status" value="1"/>
</dbReference>
<feature type="binding site" evidence="8">
    <location>
        <position position="195"/>
    </location>
    <ligand>
        <name>ATP</name>
        <dbReference type="ChEBI" id="CHEBI:30616"/>
    </ligand>
</feature>
<feature type="binding site" evidence="8">
    <location>
        <begin position="49"/>
        <end position="56"/>
    </location>
    <ligand>
        <name>ATP</name>
        <dbReference type="ChEBI" id="CHEBI:30616"/>
    </ligand>
</feature>
<feature type="binding site" evidence="8">
    <location>
        <position position="80"/>
    </location>
    <ligand>
        <name>(R)-pantoate</name>
        <dbReference type="ChEBI" id="CHEBI:15980"/>
    </ligand>
</feature>
<evidence type="ECO:0000313" key="10">
    <source>
        <dbReference type="Proteomes" id="UP000324996"/>
    </source>
</evidence>
<evidence type="ECO:0000256" key="4">
    <source>
        <dbReference type="ARBA" id="ARBA00022655"/>
    </source>
</evidence>
<dbReference type="InterPro" id="IPR004821">
    <property type="entry name" value="Cyt_trans-like"/>
</dbReference>
<dbReference type="EC" id="6.3.2.1" evidence="8"/>
<dbReference type="CDD" id="cd00560">
    <property type="entry name" value="PanC"/>
    <property type="match status" value="1"/>
</dbReference>
<keyword evidence="10" id="KW-1185">Reference proteome</keyword>
<evidence type="ECO:0000256" key="2">
    <source>
        <dbReference type="ARBA" id="ARBA00009256"/>
    </source>
</evidence>
<dbReference type="HAMAP" id="MF_00158">
    <property type="entry name" value="PanC"/>
    <property type="match status" value="1"/>
</dbReference>
<evidence type="ECO:0000256" key="8">
    <source>
        <dbReference type="HAMAP-Rule" id="MF_00158"/>
    </source>
</evidence>
<comment type="caution">
    <text evidence="9">The sequence shown here is derived from an EMBL/GenBank/DDBJ whole genome shotgun (WGS) entry which is preliminary data.</text>
</comment>
<keyword evidence="8" id="KW-0963">Cytoplasm</keyword>
<dbReference type="AlphaFoldDB" id="A0A5A7N6C6"/>
<dbReference type="InterPro" id="IPR003721">
    <property type="entry name" value="Pantoate_ligase"/>
</dbReference>
<comment type="function">
    <text evidence="8">Catalyzes the condensation of pantoate with beta-alanine in an ATP-dependent reaction via a pantoyl-adenylate intermediate.</text>
</comment>
<comment type="subunit">
    <text evidence="8">Homodimer.</text>
</comment>
<protein>
    <recommendedName>
        <fullName evidence="8">Pantothenate synthetase</fullName>
        <shortName evidence="8">PS</shortName>
        <ecNumber evidence="8">6.3.2.1</ecNumber>
    </recommendedName>
    <alternativeName>
        <fullName evidence="8">Pantoate--beta-alanine ligase</fullName>
    </alternativeName>
    <alternativeName>
        <fullName evidence="8">Pantoate-activating enzyme</fullName>
    </alternativeName>
</protein>
<accession>A0A5A7N6C6</accession>
<dbReference type="NCBIfam" id="TIGR00125">
    <property type="entry name" value="cyt_tran_rel"/>
    <property type="match status" value="1"/>
</dbReference>
<keyword evidence="6 8" id="KW-0067">ATP-binding</keyword>
<organism evidence="9 10">
    <name type="scientific">Iodidimonas nitroreducens</name>
    <dbReference type="NCBI Taxonomy" id="1236968"/>
    <lineage>
        <taxon>Bacteria</taxon>
        <taxon>Pseudomonadati</taxon>
        <taxon>Pseudomonadota</taxon>
        <taxon>Alphaproteobacteria</taxon>
        <taxon>Iodidimonadales</taxon>
        <taxon>Iodidimonadaceae</taxon>
        <taxon>Iodidimonas</taxon>
    </lineage>
</organism>
<keyword evidence="5 8" id="KW-0547">Nucleotide-binding</keyword>
<name>A0A5A7N6C6_9PROT</name>
<evidence type="ECO:0000313" key="9">
    <source>
        <dbReference type="EMBL" id="GER03274.1"/>
    </source>
</evidence>
<dbReference type="GO" id="GO:0005829">
    <property type="term" value="C:cytosol"/>
    <property type="evidence" value="ECO:0007669"/>
    <property type="project" value="TreeGrafter"/>
</dbReference>
<comment type="catalytic activity">
    <reaction evidence="7 8">
        <text>(R)-pantoate + beta-alanine + ATP = (R)-pantothenate + AMP + diphosphate + H(+)</text>
        <dbReference type="Rhea" id="RHEA:10912"/>
        <dbReference type="ChEBI" id="CHEBI:15378"/>
        <dbReference type="ChEBI" id="CHEBI:15980"/>
        <dbReference type="ChEBI" id="CHEBI:29032"/>
        <dbReference type="ChEBI" id="CHEBI:30616"/>
        <dbReference type="ChEBI" id="CHEBI:33019"/>
        <dbReference type="ChEBI" id="CHEBI:57966"/>
        <dbReference type="ChEBI" id="CHEBI:456215"/>
        <dbReference type="EC" id="6.3.2.1"/>
    </reaction>
</comment>
<evidence type="ECO:0000256" key="5">
    <source>
        <dbReference type="ARBA" id="ARBA00022741"/>
    </source>
</evidence>